<feature type="transmembrane region" description="Helical" evidence="2">
    <location>
        <begin position="237"/>
        <end position="260"/>
    </location>
</feature>
<comment type="caution">
    <text evidence="3">The sequence shown here is derived from an EMBL/GenBank/DDBJ whole genome shotgun (WGS) entry which is preliminary data.</text>
</comment>
<keyword evidence="2" id="KW-1133">Transmembrane helix</keyword>
<evidence type="ECO:0000313" key="4">
    <source>
        <dbReference type="Proteomes" id="UP001321018"/>
    </source>
</evidence>
<proteinExistence type="predicted"/>
<organism evidence="3 4">
    <name type="scientific">Natronoglomus mannanivorans</name>
    <dbReference type="NCBI Taxonomy" id="2979990"/>
    <lineage>
        <taxon>Archaea</taxon>
        <taxon>Methanobacteriati</taxon>
        <taxon>Methanobacteriota</taxon>
        <taxon>Stenosarchaea group</taxon>
        <taxon>Halobacteria</taxon>
        <taxon>Halobacteriales</taxon>
        <taxon>Natrialbaceae</taxon>
        <taxon>Natronoglomus</taxon>
    </lineage>
</organism>
<evidence type="ECO:0000256" key="1">
    <source>
        <dbReference type="SAM" id="MobiDB-lite"/>
    </source>
</evidence>
<dbReference type="AlphaFoldDB" id="A0AAP2Z365"/>
<sequence length="412" mass="43889">MAELTIYDSQGNRYDDGDRASVAVSERIENFFFGGVRVYLDVGSTTELVVFFRARKTKSGRAEQYFAVYRTDTMNQLFTRFKEDLRRRVEGEYGMSLQTTSDDVELFAKLDSGAKPVPGTDEEHRVLSSLLEDGESLSVGTRDADSALALLYKYVQDGAGEIAIAENAGITDLEACDLTIELGHDDGFVPLDETESLFEQRFGLQSDDSTEVQPSRPRATESGAESDSSTLGSAVRVGAIAIGLVFALGILAVVAINGAAIAGIGVPSGFDPIVVADDSSTDDALADADSGEAEPSLEAVTVVGAESHSLTSNGEFVDSVTVMVDDNQQIEITGESNQGQVAFELADGDDVLFEDSRVANGPFNIYLSELSNGETTLTIAAGDRSGDDDVGGDWVTIREEVTVTIEGVETAE</sequence>
<evidence type="ECO:0000313" key="3">
    <source>
        <dbReference type="EMBL" id="MCU4743620.1"/>
    </source>
</evidence>
<reference evidence="3" key="1">
    <citation type="submission" date="2022-09" db="EMBL/GenBank/DDBJ databases">
        <title>Enrichment on poylsaccharides allowed isolation of novel metabolic and taxonomic groups of Haloarchaea.</title>
        <authorList>
            <person name="Sorokin D.Y."/>
            <person name="Elcheninov A.G."/>
            <person name="Khizhniak T.V."/>
            <person name="Kolganova T.V."/>
            <person name="Kublanov I.V."/>
        </authorList>
    </citation>
    <scope>NUCLEOTIDE SEQUENCE</scope>
    <source>
        <strain evidence="3">AArc-xg1-1</strain>
    </source>
</reference>
<name>A0AAP2Z365_9EURY</name>
<gene>
    <name evidence="3" type="ORF">OB960_19740</name>
</gene>
<dbReference type="RefSeq" id="WP_338005436.1">
    <property type="nucleotide sequence ID" value="NZ_JAOPKA010000016.1"/>
</dbReference>
<keyword evidence="2" id="KW-0812">Transmembrane</keyword>
<dbReference type="Proteomes" id="UP001321018">
    <property type="component" value="Unassembled WGS sequence"/>
</dbReference>
<accession>A0AAP2Z365</accession>
<dbReference type="EMBL" id="JAOPKA010000016">
    <property type="protein sequence ID" value="MCU4743620.1"/>
    <property type="molecule type" value="Genomic_DNA"/>
</dbReference>
<feature type="region of interest" description="Disordered" evidence="1">
    <location>
        <begin position="204"/>
        <end position="229"/>
    </location>
</feature>
<protein>
    <submittedName>
        <fullName evidence="3">Uncharacterized protein</fullName>
    </submittedName>
</protein>
<evidence type="ECO:0000256" key="2">
    <source>
        <dbReference type="SAM" id="Phobius"/>
    </source>
</evidence>
<keyword evidence="2" id="KW-0472">Membrane</keyword>